<organism evidence="1 4">
    <name type="scientific">Mycolicibacterium rufum</name>
    <dbReference type="NCBI Taxonomy" id="318424"/>
    <lineage>
        <taxon>Bacteria</taxon>
        <taxon>Bacillati</taxon>
        <taxon>Actinomycetota</taxon>
        <taxon>Actinomycetes</taxon>
        <taxon>Mycobacteriales</taxon>
        <taxon>Mycobacteriaceae</taxon>
        <taxon>Mycolicibacterium</taxon>
    </lineage>
</organism>
<dbReference type="RefSeq" id="WP_239735900.1">
    <property type="nucleotide sequence ID" value="NZ_CP092427.2"/>
</dbReference>
<evidence type="ECO:0000313" key="4">
    <source>
        <dbReference type="Proteomes" id="UP001140272"/>
    </source>
</evidence>
<proteinExistence type="predicted"/>
<reference evidence="1" key="1">
    <citation type="submission" date="2020-07" db="EMBL/GenBank/DDBJ databases">
        <authorList>
            <person name="Pettersson B.M.F."/>
            <person name="Behra P.R.K."/>
            <person name="Ramesh M."/>
            <person name="Das S."/>
            <person name="Dasgupta S."/>
            <person name="Kirsebom L.A."/>
        </authorList>
    </citation>
    <scope>NUCLEOTIDE SEQUENCE</scope>
    <source>
        <strain evidence="1">DSM 45406</strain>
    </source>
</reference>
<gene>
    <name evidence="1" type="ORF">H7H73_14210</name>
    <name evidence="2" type="ORF">MJO55_09005</name>
</gene>
<dbReference type="EMBL" id="CP092427">
    <property type="protein sequence ID" value="ULP38534.1"/>
    <property type="molecule type" value="Genomic_DNA"/>
</dbReference>
<dbReference type="Proteomes" id="UP001055159">
    <property type="component" value="Chromosome"/>
</dbReference>
<evidence type="ECO:0000313" key="2">
    <source>
        <dbReference type="EMBL" id="ULP38534.1"/>
    </source>
</evidence>
<dbReference type="EMBL" id="JACKRN010000491">
    <property type="protein sequence ID" value="MCV7071406.1"/>
    <property type="molecule type" value="Genomic_DNA"/>
</dbReference>
<dbReference type="AlphaFoldDB" id="A0A9X2YEW0"/>
<reference evidence="1" key="2">
    <citation type="journal article" date="2022" name="BMC Genomics">
        <title>Comparative genome analysis of mycobacteria focusing on tRNA and non-coding RNA.</title>
        <authorList>
            <person name="Behra P.R.K."/>
            <person name="Pettersson B.M.F."/>
            <person name="Ramesh M."/>
            <person name="Das S."/>
            <person name="Dasgupta S."/>
            <person name="Kirsebom L.A."/>
        </authorList>
    </citation>
    <scope>NUCLEOTIDE SEQUENCE</scope>
    <source>
        <strain evidence="1">DSM 45406</strain>
    </source>
</reference>
<evidence type="ECO:0000313" key="3">
    <source>
        <dbReference type="Proteomes" id="UP001055159"/>
    </source>
</evidence>
<reference evidence="2" key="3">
    <citation type="submission" date="2022-08" db="EMBL/GenBank/DDBJ databases">
        <title>Whole genome sequencing of non-tuberculosis mycobacteria type-strains.</title>
        <authorList>
            <person name="Igarashi Y."/>
            <person name="Osugi A."/>
            <person name="Mitarai S."/>
        </authorList>
    </citation>
    <scope>NUCLEOTIDE SEQUENCE</scope>
    <source>
        <strain evidence="2">JCM 16372</strain>
    </source>
</reference>
<accession>A0A9X2YEW0</accession>
<name>A0A9X2YEW0_9MYCO</name>
<sequence length="116" mass="13025">MQTRAHRLGGNKRRGEWNEWEVGLPKLWMRVNCALLRASFDDIAGEQECNSRFSATVIAAALLDGASNERGGRPIAGEMTAGCVTIRPGARRSRLPAGSLWHCEDRIVTARRRRHW</sequence>
<protein>
    <submittedName>
        <fullName evidence="1">Uncharacterized protein</fullName>
    </submittedName>
</protein>
<evidence type="ECO:0000313" key="1">
    <source>
        <dbReference type="EMBL" id="MCV7071406.1"/>
    </source>
</evidence>
<keyword evidence="3" id="KW-1185">Reference proteome</keyword>
<dbReference type="Proteomes" id="UP001140272">
    <property type="component" value="Unassembled WGS sequence"/>
</dbReference>